<dbReference type="EMBL" id="CM042882">
    <property type="protein sequence ID" value="KAI4379315.1"/>
    <property type="molecule type" value="Genomic_DNA"/>
</dbReference>
<evidence type="ECO:0000313" key="1">
    <source>
        <dbReference type="EMBL" id="KAI4379315.1"/>
    </source>
</evidence>
<keyword evidence="2" id="KW-1185">Reference proteome</keyword>
<evidence type="ECO:0000313" key="2">
    <source>
        <dbReference type="Proteomes" id="UP001057402"/>
    </source>
</evidence>
<organism evidence="1 2">
    <name type="scientific">Melastoma candidum</name>
    <dbReference type="NCBI Taxonomy" id="119954"/>
    <lineage>
        <taxon>Eukaryota</taxon>
        <taxon>Viridiplantae</taxon>
        <taxon>Streptophyta</taxon>
        <taxon>Embryophyta</taxon>
        <taxon>Tracheophyta</taxon>
        <taxon>Spermatophyta</taxon>
        <taxon>Magnoliopsida</taxon>
        <taxon>eudicotyledons</taxon>
        <taxon>Gunneridae</taxon>
        <taxon>Pentapetalae</taxon>
        <taxon>rosids</taxon>
        <taxon>malvids</taxon>
        <taxon>Myrtales</taxon>
        <taxon>Melastomataceae</taxon>
        <taxon>Melastomatoideae</taxon>
        <taxon>Melastomateae</taxon>
        <taxon>Melastoma</taxon>
    </lineage>
</organism>
<gene>
    <name evidence="1" type="ORF">MLD38_005629</name>
</gene>
<sequence>MEVKVIGTETIKPSHPTPSYLRRYRLSFLDQLDVSIPINLITFYAPADNPHDANTCASVLKRSLSEALSLFYPLAGRTVGNLYVDCNDQGIPFVESRANCRMSDIVGNPVCSTLELLMPISVRKEMDVLAAFQFNVFNCGGMSIGMCISHKVADGSSASEFVMCWSAISRAISNLQKINLNSVAPRLAGDQFFPQMNPVELDLSRETIENVVMKPFVFTHSSIADIRARYFPGARLTRIEVLMEFLLRRHFQTMLKISHNKDSLKYMVSHVINLRPRIMPPLIVRAFGNMVGIFHFRVEMSSSSGDGVGEFKVVPHVRSVTSGPNITKHLLRFQDREAQLEYLEERFNRLEEMSRGGSEQIVPIFFASQSKFSMYEMDFGWGKPEFVSTTGTVRVNHVLFLDCKDGKGIQAFVGLKEEVMALFEKDEEILAYAESPLANSRDMDMERQRPRM</sequence>
<proteinExistence type="predicted"/>
<comment type="caution">
    <text evidence="1">The sequence shown here is derived from an EMBL/GenBank/DDBJ whole genome shotgun (WGS) entry which is preliminary data.</text>
</comment>
<name>A0ACB9RK91_9MYRT</name>
<reference evidence="2" key="1">
    <citation type="journal article" date="2023" name="Front. Plant Sci.">
        <title>Chromosomal-level genome assembly of Melastoma candidum provides insights into trichome evolution.</title>
        <authorList>
            <person name="Zhong Y."/>
            <person name="Wu W."/>
            <person name="Sun C."/>
            <person name="Zou P."/>
            <person name="Liu Y."/>
            <person name="Dai S."/>
            <person name="Zhou R."/>
        </authorList>
    </citation>
    <scope>NUCLEOTIDE SEQUENCE [LARGE SCALE GENOMIC DNA]</scope>
</reference>
<accession>A0ACB9RK91</accession>
<protein>
    <submittedName>
        <fullName evidence="1">Uncharacterized protein</fullName>
    </submittedName>
</protein>
<dbReference type="Proteomes" id="UP001057402">
    <property type="component" value="Chromosome 3"/>
</dbReference>